<protein>
    <submittedName>
        <fullName evidence="2">Uncharacterized protein</fullName>
    </submittedName>
</protein>
<dbReference type="AlphaFoldDB" id="A0A9D1JDX7"/>
<comment type="caution">
    <text evidence="2">The sequence shown here is derived from an EMBL/GenBank/DDBJ whole genome shotgun (WGS) entry which is preliminary data.</text>
</comment>
<keyword evidence="1" id="KW-0812">Transmembrane</keyword>
<dbReference type="EMBL" id="DVHN01000129">
    <property type="protein sequence ID" value="HIR89280.1"/>
    <property type="molecule type" value="Genomic_DNA"/>
</dbReference>
<gene>
    <name evidence="2" type="ORF">IAC96_10045</name>
</gene>
<sequence>METNTSKVFCVCMAILLLIVGISIYYDKSNNWEDFTLAAEQTVILASEVPNTDTMHNDSYCPVTITVNTESLLSYLPIICKTNSTKYWLMDLMTIYIIGLNLILKDQLHFFKRDSNSARFLPYFLVQLQIIHKSDGKYRWQWTNG</sequence>
<reference evidence="2" key="2">
    <citation type="journal article" date="2021" name="PeerJ">
        <title>Extensive microbial diversity within the chicken gut microbiome revealed by metagenomics and culture.</title>
        <authorList>
            <person name="Gilroy R."/>
            <person name="Ravi A."/>
            <person name="Getino M."/>
            <person name="Pursley I."/>
            <person name="Horton D.L."/>
            <person name="Alikhan N.F."/>
            <person name="Baker D."/>
            <person name="Gharbi K."/>
            <person name="Hall N."/>
            <person name="Watson M."/>
            <person name="Adriaenssens E.M."/>
            <person name="Foster-Nyarko E."/>
            <person name="Jarju S."/>
            <person name="Secka A."/>
            <person name="Antonio M."/>
            <person name="Oren A."/>
            <person name="Chaudhuri R.R."/>
            <person name="La Ragione R."/>
            <person name="Hildebrand F."/>
            <person name="Pallen M.J."/>
        </authorList>
    </citation>
    <scope>NUCLEOTIDE SEQUENCE</scope>
    <source>
        <strain evidence="2">ChiW13-3771</strain>
    </source>
</reference>
<feature type="transmembrane region" description="Helical" evidence="1">
    <location>
        <begin position="87"/>
        <end position="104"/>
    </location>
</feature>
<keyword evidence="1" id="KW-0472">Membrane</keyword>
<reference evidence="2" key="1">
    <citation type="submission" date="2020-10" db="EMBL/GenBank/DDBJ databases">
        <authorList>
            <person name="Gilroy R."/>
        </authorList>
    </citation>
    <scope>NUCLEOTIDE SEQUENCE</scope>
    <source>
        <strain evidence="2">ChiW13-3771</strain>
    </source>
</reference>
<dbReference type="Proteomes" id="UP000824201">
    <property type="component" value="Unassembled WGS sequence"/>
</dbReference>
<evidence type="ECO:0000256" key="1">
    <source>
        <dbReference type="SAM" id="Phobius"/>
    </source>
</evidence>
<name>A0A9D1JDX7_9FIRM</name>
<evidence type="ECO:0000313" key="2">
    <source>
        <dbReference type="EMBL" id="HIR89280.1"/>
    </source>
</evidence>
<accession>A0A9D1JDX7</accession>
<proteinExistence type="predicted"/>
<feature type="transmembrane region" description="Helical" evidence="1">
    <location>
        <begin position="7"/>
        <end position="26"/>
    </location>
</feature>
<keyword evidence="1" id="KW-1133">Transmembrane helix</keyword>
<organism evidence="2 3">
    <name type="scientific">Candidatus Fimimorpha faecalis</name>
    <dbReference type="NCBI Taxonomy" id="2840824"/>
    <lineage>
        <taxon>Bacteria</taxon>
        <taxon>Bacillati</taxon>
        <taxon>Bacillota</taxon>
        <taxon>Clostridia</taxon>
        <taxon>Eubacteriales</taxon>
        <taxon>Candidatus Fimimorpha</taxon>
    </lineage>
</organism>
<evidence type="ECO:0000313" key="3">
    <source>
        <dbReference type="Proteomes" id="UP000824201"/>
    </source>
</evidence>